<keyword evidence="2" id="KW-1185">Reference proteome</keyword>
<gene>
    <name evidence="1" type="ORF">WJX64_05230</name>
</gene>
<dbReference type="Proteomes" id="UP001425155">
    <property type="component" value="Unassembled WGS sequence"/>
</dbReference>
<reference evidence="1 2" key="1">
    <citation type="submission" date="2024-03" db="EMBL/GenBank/DDBJ databases">
        <title>YIM 134122 draft genome.</title>
        <authorList>
            <person name="Zuo S."/>
            <person name="Xiong L."/>
        </authorList>
    </citation>
    <scope>NUCLEOTIDE SEQUENCE [LARGE SCALE GENOMIC DNA]</scope>
    <source>
        <strain evidence="1 2">YIM 134122</strain>
    </source>
</reference>
<sequence length="195" mass="20286">MSITQKNGKRRTIVAIALGSIAVLGFGAALTTAAWTDDVWFSAEADTASIDLYGAVADTQPALDVTNWEDADTEPDAITIPVDSFGDLMPGETRSVPIWLWNESTTDLSVSLPSLNLTGDPVFDGNVTDPSAPASIGVYTDAAGTTPYTTTTIPANGTVNLYVVVRTPEWVSPADDGMQGVASDGVAIQFGGTTI</sequence>
<evidence type="ECO:0000313" key="2">
    <source>
        <dbReference type="Proteomes" id="UP001425155"/>
    </source>
</evidence>
<proteinExistence type="predicted"/>
<evidence type="ECO:0000313" key="1">
    <source>
        <dbReference type="EMBL" id="MEN1945941.1"/>
    </source>
</evidence>
<dbReference type="EMBL" id="JBCLVG010000001">
    <property type="protein sequence ID" value="MEN1945941.1"/>
    <property type="molecule type" value="Genomic_DNA"/>
</dbReference>
<name>A0ABU9W446_9MICO</name>
<organism evidence="1 2">
    <name type="scientific">Leifsonia stereocauli</name>
    <dbReference type="NCBI Taxonomy" id="3134136"/>
    <lineage>
        <taxon>Bacteria</taxon>
        <taxon>Bacillati</taxon>
        <taxon>Actinomycetota</taxon>
        <taxon>Actinomycetes</taxon>
        <taxon>Micrococcales</taxon>
        <taxon>Microbacteriaceae</taxon>
        <taxon>Leifsonia</taxon>
    </lineage>
</organism>
<protein>
    <recommendedName>
        <fullName evidence="3">Alternate-type signal peptide domain-containing protein</fullName>
    </recommendedName>
</protein>
<accession>A0ABU9W446</accession>
<evidence type="ECO:0008006" key="3">
    <source>
        <dbReference type="Google" id="ProtNLM"/>
    </source>
</evidence>
<dbReference type="RefSeq" id="WP_342112437.1">
    <property type="nucleotide sequence ID" value="NZ_JBCAUN010000001.1"/>
</dbReference>
<comment type="caution">
    <text evidence="1">The sequence shown here is derived from an EMBL/GenBank/DDBJ whole genome shotgun (WGS) entry which is preliminary data.</text>
</comment>